<protein>
    <recommendedName>
        <fullName evidence="3">YD repeat-containing protein</fullName>
    </recommendedName>
</protein>
<dbReference type="EMBL" id="CP033928">
    <property type="protein sequence ID" value="AZA61300.1"/>
    <property type="molecule type" value="Genomic_DNA"/>
</dbReference>
<dbReference type="Proteomes" id="UP000269076">
    <property type="component" value="Chromosome"/>
</dbReference>
<evidence type="ECO:0000313" key="2">
    <source>
        <dbReference type="Proteomes" id="UP000269076"/>
    </source>
</evidence>
<sequence>MSICLGQTVPTIKSPQTYDMEKFGNIPVSLSTGSVSYDINLFSYNNIYNQDGLNIDLRYFGTGFIPSKKSNYVGLDWSLAVGGSISREVRGTPDDFFPESPQSSNVLYGYLEGIRNCYKNNQDTYNQNYSGLSGGYGSIGMKCGNYSYDIEPDKFNFNFMGISGYFFIGNDKEPIIVSDNANLLIDISEMSSRQPLNSFNNGSRCLTKPTVIKITDGKGIKYYFGGNYENLEVSYPLYPEQTTQNRFTITAWNLFKIEYPNTNIIEIKYRTANISNSDRNFCLDRDNISIMTQEPFLLMFDHHHVLRQNILAENSNYNSSSGNLLYDGTIYWGGSSSSSNSSVQHGFSATKKSFPSEILLNGNTLASFSYERFDKYLSYTIPSLKLTGINFFDNFQRQIKSVAFEYYRYKDYFFLDKVKLFRKERLSFDYLQEYKFDYYSKSELPDETTIGIDHWGYWNNRVAGKLIPNFTLDKNTDAYSFTENIRDANPNLYSTALLKSIIYPTKGKSEFIYEPHDYSEKIDRTYNSQFKNVLVESQGIVGGGRINTINNYSNDGTLIGTKQYKYISNYNPNTAITKSSGVLSNYYRNLMYLRMQTPYSTSERLEVSSDNYIETAFNSFPVLYSEVTEKENNNGYTKHYFTNYSNYPDVSISKEVDNNTSAVNVNYFPLNIGNINLPYHSNGYKRGKVYKQEYYDNNFVKIKSTNTEFTDIAEIKPTNYVTYVTDRLRTKYFFKLFGGLFTPKKIENTDFFATGDLKTKTEFFYEGKNHLNLTKKKITDPNAEIYETEYQYADDLRHGNSPNSNMPPYQFTPIMVANNMRDIPLVTSIYKNSIFQKRNQVIYFPEYSSGLLLPKEELFYSDDMTQVVNNGLGPSIVPQVAYGSTEVTYDKYDSKGNLLQYTTKNGIPVTLIWGYNQTQPIAKIEGAFYDDIKDDVLISTAITKSNEDGQYGAVSYEQALIDALDNLRKGIGFTAFQITTYTYNPMVGVTSITSPLGVREVYLYDYILRLKEIRENSSTGKLIKEFNYNYKN</sequence>
<dbReference type="AlphaFoldDB" id="A0A3G6MZW2"/>
<gene>
    <name evidence="1" type="ORF">EG340_09755</name>
</gene>
<proteinExistence type="predicted"/>
<reference evidence="1 2" key="1">
    <citation type="submission" date="2018-11" db="EMBL/GenBank/DDBJ databases">
        <title>Proposal to divide the Flavobacteriaceae and reorganize its genera based on Amino Acid Identity values calculated from whole genome sequences.</title>
        <authorList>
            <person name="Nicholson A.C."/>
            <person name="Gulvik C.A."/>
            <person name="Whitney A.M."/>
            <person name="Humrighouse B.W."/>
            <person name="Bell M."/>
            <person name="Holmes B."/>
            <person name="Steigerwalt A."/>
            <person name="Villarma A."/>
            <person name="Sheth M."/>
            <person name="Batra D."/>
            <person name="Pryor J."/>
            <person name="Bernardet J.-F."/>
            <person name="Hugo C."/>
            <person name="Kampfer P."/>
            <person name="Newman J."/>
            <person name="Mcquiston J.R."/>
        </authorList>
    </citation>
    <scope>NUCLEOTIDE SEQUENCE [LARGE SCALE GENOMIC DNA]</scope>
    <source>
        <strain evidence="1 2">G0211</strain>
    </source>
</reference>
<evidence type="ECO:0008006" key="3">
    <source>
        <dbReference type="Google" id="ProtNLM"/>
    </source>
</evidence>
<evidence type="ECO:0000313" key="1">
    <source>
        <dbReference type="EMBL" id="AZA61300.1"/>
    </source>
</evidence>
<accession>A0A3G6MZW2</accession>
<organism evidence="1 2">
    <name type="scientific">Chryseobacterium indoltheticum</name>
    <dbReference type="NCBI Taxonomy" id="254"/>
    <lineage>
        <taxon>Bacteria</taxon>
        <taxon>Pseudomonadati</taxon>
        <taxon>Bacteroidota</taxon>
        <taxon>Flavobacteriia</taxon>
        <taxon>Flavobacteriales</taxon>
        <taxon>Weeksellaceae</taxon>
        <taxon>Chryseobacterium group</taxon>
        <taxon>Chryseobacterium</taxon>
    </lineage>
</organism>
<name>A0A3G6MZW2_9FLAO</name>